<protein>
    <recommendedName>
        <fullName evidence="5">Zn(2)-C6 fungal-type domain-containing protein</fullName>
    </recommendedName>
</protein>
<feature type="region of interest" description="Disordered" evidence="4">
    <location>
        <begin position="1"/>
        <end position="47"/>
    </location>
</feature>
<dbReference type="CDD" id="cd12148">
    <property type="entry name" value="fungal_TF_MHR"/>
    <property type="match status" value="1"/>
</dbReference>
<dbReference type="GO" id="GO:0000981">
    <property type="term" value="F:DNA-binding transcription factor activity, RNA polymerase II-specific"/>
    <property type="evidence" value="ECO:0007669"/>
    <property type="project" value="InterPro"/>
</dbReference>
<reference evidence="6 7" key="1">
    <citation type="submission" date="2018-06" db="EMBL/GenBank/DDBJ databases">
        <title>Complete Genomes of Monosporascus.</title>
        <authorList>
            <person name="Robinson A.J."/>
            <person name="Natvig D.O."/>
        </authorList>
    </citation>
    <scope>NUCLEOTIDE SEQUENCE [LARGE SCALE GENOMIC DNA]</scope>
    <source>
        <strain evidence="6 7">CBS 110550</strain>
    </source>
</reference>
<keyword evidence="3" id="KW-0539">Nucleus</keyword>
<dbReference type="GO" id="GO:0006351">
    <property type="term" value="P:DNA-templated transcription"/>
    <property type="evidence" value="ECO:0007669"/>
    <property type="project" value="InterPro"/>
</dbReference>
<keyword evidence="2" id="KW-0479">Metal-binding</keyword>
<dbReference type="OrthoDB" id="2269373at2759"/>
<dbReference type="SMART" id="SM00906">
    <property type="entry name" value="Fungal_trans"/>
    <property type="match status" value="1"/>
</dbReference>
<feature type="region of interest" description="Disordered" evidence="4">
    <location>
        <begin position="708"/>
        <end position="732"/>
    </location>
</feature>
<dbReference type="InterPro" id="IPR007219">
    <property type="entry name" value="XnlR_reg_dom"/>
</dbReference>
<dbReference type="AlphaFoldDB" id="A0A4Q4SYG8"/>
<keyword evidence="7" id="KW-1185">Reference proteome</keyword>
<evidence type="ECO:0000313" key="7">
    <source>
        <dbReference type="Proteomes" id="UP000293360"/>
    </source>
</evidence>
<evidence type="ECO:0000256" key="1">
    <source>
        <dbReference type="ARBA" id="ARBA00004123"/>
    </source>
</evidence>
<dbReference type="EMBL" id="QJNU01000763">
    <property type="protein sequence ID" value="RYO86917.1"/>
    <property type="molecule type" value="Genomic_DNA"/>
</dbReference>
<organism evidence="6 7">
    <name type="scientific">Monosporascus ibericus</name>
    <dbReference type="NCBI Taxonomy" id="155417"/>
    <lineage>
        <taxon>Eukaryota</taxon>
        <taxon>Fungi</taxon>
        <taxon>Dikarya</taxon>
        <taxon>Ascomycota</taxon>
        <taxon>Pezizomycotina</taxon>
        <taxon>Sordariomycetes</taxon>
        <taxon>Xylariomycetidae</taxon>
        <taxon>Xylariales</taxon>
        <taxon>Xylariales incertae sedis</taxon>
        <taxon>Monosporascus</taxon>
    </lineage>
</organism>
<gene>
    <name evidence="6" type="ORF">DL764_008934</name>
</gene>
<feature type="domain" description="Zn(2)-C6 fungal-type" evidence="5">
    <location>
        <begin position="54"/>
        <end position="83"/>
    </location>
</feature>
<proteinExistence type="predicted"/>
<evidence type="ECO:0000256" key="3">
    <source>
        <dbReference type="ARBA" id="ARBA00023242"/>
    </source>
</evidence>
<name>A0A4Q4SYG8_9PEZI</name>
<dbReference type="GO" id="GO:0005634">
    <property type="term" value="C:nucleus"/>
    <property type="evidence" value="ECO:0007669"/>
    <property type="project" value="UniProtKB-SubCell"/>
</dbReference>
<dbReference type="GO" id="GO:0003677">
    <property type="term" value="F:DNA binding"/>
    <property type="evidence" value="ECO:0007669"/>
    <property type="project" value="InterPro"/>
</dbReference>
<dbReference type="GO" id="GO:0008270">
    <property type="term" value="F:zinc ion binding"/>
    <property type="evidence" value="ECO:0007669"/>
    <property type="project" value="InterPro"/>
</dbReference>
<dbReference type="SMART" id="SM00066">
    <property type="entry name" value="GAL4"/>
    <property type="match status" value="1"/>
</dbReference>
<dbReference type="Proteomes" id="UP000293360">
    <property type="component" value="Unassembled WGS sequence"/>
</dbReference>
<feature type="region of interest" description="Disordered" evidence="4">
    <location>
        <begin position="145"/>
        <end position="170"/>
    </location>
</feature>
<dbReference type="STRING" id="155417.A0A4Q4SYG8"/>
<dbReference type="SUPFAM" id="SSF57701">
    <property type="entry name" value="Zn2/Cys6 DNA-binding domain"/>
    <property type="match status" value="1"/>
</dbReference>
<dbReference type="InterPro" id="IPR001138">
    <property type="entry name" value="Zn2Cys6_DnaBD"/>
</dbReference>
<evidence type="ECO:0000313" key="6">
    <source>
        <dbReference type="EMBL" id="RYO86917.1"/>
    </source>
</evidence>
<evidence type="ECO:0000256" key="2">
    <source>
        <dbReference type="ARBA" id="ARBA00022723"/>
    </source>
</evidence>
<dbReference type="InterPro" id="IPR050613">
    <property type="entry name" value="Sec_Metabolite_Reg"/>
</dbReference>
<feature type="compositionally biased region" description="Low complexity" evidence="4">
    <location>
        <begin position="799"/>
        <end position="818"/>
    </location>
</feature>
<dbReference type="CDD" id="cd00067">
    <property type="entry name" value="GAL4"/>
    <property type="match status" value="1"/>
</dbReference>
<feature type="region of interest" description="Disordered" evidence="4">
    <location>
        <begin position="790"/>
        <end position="832"/>
    </location>
</feature>
<dbReference type="PANTHER" id="PTHR31001:SF45">
    <property type="entry name" value="ZN(II)2CYS6 TRANSCRIPTION FACTOR (EUROFUNG)"/>
    <property type="match status" value="1"/>
</dbReference>
<dbReference type="InterPro" id="IPR036864">
    <property type="entry name" value="Zn2-C6_fun-type_DNA-bd_sf"/>
</dbReference>
<dbReference type="PROSITE" id="PS50048">
    <property type="entry name" value="ZN2_CY6_FUNGAL_2"/>
    <property type="match status" value="1"/>
</dbReference>
<sequence>MNVNMPETPESGDGGAGHLHATPPGSSGHAAPHHNSSGGPRDDPSVFKVTRGHSCQLCQQRKVRCDKSKPCSNCVRAGVECRVVPPQPPRRRKKRIPERDLVDRLRKYEALLAQNGIEFESLGPDVKVTDQGTVEEGDELDADFIRPRARESPAGGPDPDEVISSPGETPHVPKWFPFQKEYRATSELIRDSSDEEDVGSSINQAYDKMFDNSGGFPFVVGGEVRSVTDQHPPAIQIFQLWQTYLDNVNSLLKLTHTPTLQVRIIEASAAIDKVSRSLEALMFAIYLMAVNSITEEEALATFSEERSALIAKYHHATQQALINADFMRTPDLTLLQAYLLYSFGSRQWTDPRTMFCLTGIGVRLAHRMGLHRDGAQFGLSPFEVEERRRLWWNLAGFDRRIGEMTGSVITAISNGGDCKLPLNINDADLNLHAKDPPTPHVGATEMMFALTRLEFSKGPGNDKMKSPLTDNAAAVANLADTRLATFLERFNAHMEDTYLRFCDPKIPLHYITILMTRAHMCKLKIMSGFFRAAVSSGSATHASVPVRLPTAESDAIFVEAIKMIEYDGMIFAHESLKGFRWYMMMQFPFPAYVCLLSGLRERTTGELCERAWDAICEHHERRKLLSHLRTPLHVAFAPLFVKAWDAREAAEAQLGRTIAPPKLITLLRQMIARAPKRTKKKSPEPDYLAAQAITVPAGTDSYVPAATAGPALIPPSHPQAQQPGPVVPPATASLYPQGQDMFGGAGGMPRQFAAAPSFSELNFGGEMDWNYLLQEYSGFMSPPPQEFYLASQHQHQHQQHQGVSTAAAAPNTSAAAVAQDPGHPHQHQSALW</sequence>
<dbReference type="PANTHER" id="PTHR31001">
    <property type="entry name" value="UNCHARACTERIZED TRANSCRIPTIONAL REGULATORY PROTEIN"/>
    <property type="match status" value="1"/>
</dbReference>
<dbReference type="Gene3D" id="4.10.240.10">
    <property type="entry name" value="Zn(2)-C6 fungal-type DNA-binding domain"/>
    <property type="match status" value="1"/>
</dbReference>
<evidence type="ECO:0000259" key="5">
    <source>
        <dbReference type="PROSITE" id="PS50048"/>
    </source>
</evidence>
<comment type="subcellular location">
    <subcellularLocation>
        <location evidence="1">Nucleus</location>
    </subcellularLocation>
</comment>
<evidence type="ECO:0000256" key="4">
    <source>
        <dbReference type="SAM" id="MobiDB-lite"/>
    </source>
</evidence>
<dbReference type="Pfam" id="PF00172">
    <property type="entry name" value="Zn_clus"/>
    <property type="match status" value="1"/>
</dbReference>
<comment type="caution">
    <text evidence="6">The sequence shown here is derived from an EMBL/GenBank/DDBJ whole genome shotgun (WGS) entry which is preliminary data.</text>
</comment>
<dbReference type="Pfam" id="PF04082">
    <property type="entry name" value="Fungal_trans"/>
    <property type="match status" value="1"/>
</dbReference>
<accession>A0A4Q4SYG8</accession>